<feature type="signal peptide" evidence="2">
    <location>
        <begin position="1"/>
        <end position="24"/>
    </location>
</feature>
<comment type="caution">
    <text evidence="3">The sequence shown here is derived from an EMBL/GenBank/DDBJ whole genome shotgun (WGS) entry which is preliminary data.</text>
</comment>
<sequence>MATQQRQWAGLLSSIWLACTSAQAQTPPDLADLVGARGAGGETQMQARGYQQVRAALVRDQSWTFWWSDLQQACVSIATTDGRYASINRIPAQNCKPGGQAGDARPQPQKPDDLTLVCYGQGEHAVFSSHSGYEWNDKRKRYEPTQRVESASEQFQTGVQFEFRDGSGRVHLGEKMIPPLNSGGRDGWWQLEDLQMTPERITAKYRVSGLNRLSVDIDRRTGFAEIKGRPGFSGKCDVGDWGAGRRF</sequence>
<feature type="region of interest" description="Disordered" evidence="1">
    <location>
        <begin position="93"/>
        <end position="112"/>
    </location>
</feature>
<feature type="chain" id="PRO_5045616548" evidence="2">
    <location>
        <begin position="25"/>
        <end position="247"/>
    </location>
</feature>
<name>A0ABW7EXA2_9BURK</name>
<keyword evidence="2" id="KW-0732">Signal</keyword>
<keyword evidence="4" id="KW-1185">Reference proteome</keyword>
<proteinExistence type="predicted"/>
<evidence type="ECO:0000313" key="3">
    <source>
        <dbReference type="EMBL" id="MFG6416776.1"/>
    </source>
</evidence>
<dbReference type="Proteomes" id="UP001606300">
    <property type="component" value="Unassembled WGS sequence"/>
</dbReference>
<dbReference type="EMBL" id="JBIGHY010000011">
    <property type="protein sequence ID" value="MFG6416776.1"/>
    <property type="molecule type" value="Genomic_DNA"/>
</dbReference>
<evidence type="ECO:0000313" key="4">
    <source>
        <dbReference type="Proteomes" id="UP001606300"/>
    </source>
</evidence>
<organism evidence="3 4">
    <name type="scientific">Pelomonas dachongensis</name>
    <dbReference type="NCBI Taxonomy" id="3299029"/>
    <lineage>
        <taxon>Bacteria</taxon>
        <taxon>Pseudomonadati</taxon>
        <taxon>Pseudomonadota</taxon>
        <taxon>Betaproteobacteria</taxon>
        <taxon>Burkholderiales</taxon>
        <taxon>Sphaerotilaceae</taxon>
        <taxon>Roseateles</taxon>
    </lineage>
</organism>
<accession>A0ABW7EXA2</accession>
<dbReference type="RefSeq" id="WP_394472840.1">
    <property type="nucleotide sequence ID" value="NZ_JBIGHY010000011.1"/>
</dbReference>
<reference evidence="3 4" key="1">
    <citation type="submission" date="2024-09" db="EMBL/GenBank/DDBJ databases">
        <title>Novel species of the genus Pelomonas and Roseateles isolated from streams.</title>
        <authorList>
            <person name="Lu H."/>
        </authorList>
    </citation>
    <scope>NUCLEOTIDE SEQUENCE [LARGE SCALE GENOMIC DNA]</scope>
    <source>
        <strain evidence="3 4">DC23W</strain>
    </source>
</reference>
<gene>
    <name evidence="3" type="ORF">ACG02S_23025</name>
</gene>
<evidence type="ECO:0000256" key="2">
    <source>
        <dbReference type="SAM" id="SignalP"/>
    </source>
</evidence>
<evidence type="ECO:0000256" key="1">
    <source>
        <dbReference type="SAM" id="MobiDB-lite"/>
    </source>
</evidence>
<dbReference type="PROSITE" id="PS51257">
    <property type="entry name" value="PROKAR_LIPOPROTEIN"/>
    <property type="match status" value="1"/>
</dbReference>
<protein>
    <submittedName>
        <fullName evidence="3">Uncharacterized protein</fullName>
    </submittedName>
</protein>